<keyword evidence="2" id="KW-1185">Reference proteome</keyword>
<name>A0A1G9H8A7_9RHOB</name>
<evidence type="ECO:0000313" key="2">
    <source>
        <dbReference type="Proteomes" id="UP000199555"/>
    </source>
</evidence>
<dbReference type="STRING" id="525640.SAMN04487971_10667"/>
<dbReference type="EMBL" id="FNGE01000006">
    <property type="protein sequence ID" value="SDL09112.1"/>
    <property type="molecule type" value="Genomic_DNA"/>
</dbReference>
<protein>
    <submittedName>
        <fullName evidence="1">Uncharacterized protein</fullName>
    </submittedName>
</protein>
<gene>
    <name evidence="1" type="ORF">SAMN04487971_10667</name>
</gene>
<dbReference type="Proteomes" id="UP000199555">
    <property type="component" value="Unassembled WGS sequence"/>
</dbReference>
<sequence>MANRSAPFKQIDVTRAAKGVVAAGLPVGRVEIDRDGKIVILIADGNAPVEKNDWD</sequence>
<reference evidence="2" key="1">
    <citation type="submission" date="2016-10" db="EMBL/GenBank/DDBJ databases">
        <authorList>
            <person name="Varghese N."/>
            <person name="Submissions S."/>
        </authorList>
    </citation>
    <scope>NUCLEOTIDE SEQUENCE [LARGE SCALE GENOMIC DNA]</scope>
    <source>
        <strain evidence="2">CGMCC 1.7655</strain>
    </source>
</reference>
<proteinExistence type="predicted"/>
<dbReference type="AlphaFoldDB" id="A0A1G9H8A7"/>
<accession>A0A1G9H8A7</accession>
<dbReference type="RefSeq" id="WP_175558791.1">
    <property type="nucleotide sequence ID" value="NZ_FNGE01000006.1"/>
</dbReference>
<organism evidence="1 2">
    <name type="scientific">Paracoccus chinensis</name>
    <dbReference type="NCBI Taxonomy" id="525640"/>
    <lineage>
        <taxon>Bacteria</taxon>
        <taxon>Pseudomonadati</taxon>
        <taxon>Pseudomonadota</taxon>
        <taxon>Alphaproteobacteria</taxon>
        <taxon>Rhodobacterales</taxon>
        <taxon>Paracoccaceae</taxon>
        <taxon>Paracoccus</taxon>
    </lineage>
</organism>
<evidence type="ECO:0000313" key="1">
    <source>
        <dbReference type="EMBL" id="SDL09112.1"/>
    </source>
</evidence>